<feature type="short sequence motif" description="HXTX 1" evidence="2">
    <location>
        <begin position="60"/>
        <end position="63"/>
    </location>
</feature>
<dbReference type="InterPro" id="IPR009097">
    <property type="entry name" value="Cyclic_Pdiesterase"/>
</dbReference>
<dbReference type="PANTHER" id="PTHR35561:SF1">
    <property type="entry name" value="RNA 2',3'-CYCLIC PHOSPHODIESTERASE"/>
    <property type="match status" value="1"/>
</dbReference>
<proteinExistence type="inferred from homology"/>
<evidence type="ECO:0000313" key="4">
    <source>
        <dbReference type="EMBL" id="MBB5189566.1"/>
    </source>
</evidence>
<keyword evidence="1 2" id="KW-0378">Hydrolase</keyword>
<dbReference type="RefSeq" id="WP_184096790.1">
    <property type="nucleotide sequence ID" value="NZ_JACHHN010000001.1"/>
</dbReference>
<evidence type="ECO:0000256" key="2">
    <source>
        <dbReference type="HAMAP-Rule" id="MF_01940"/>
    </source>
</evidence>
<dbReference type="PANTHER" id="PTHR35561">
    <property type="entry name" value="RNA 2',3'-CYCLIC PHOSPHODIESTERASE"/>
    <property type="match status" value="1"/>
</dbReference>
<comment type="catalytic activity">
    <reaction evidence="2">
        <text>a 3'-end 2',3'-cyclophospho-ribonucleotide-RNA + H2O = a 3'-end 2'-phospho-ribonucleotide-RNA + H(+)</text>
        <dbReference type="Rhea" id="RHEA:11828"/>
        <dbReference type="Rhea" id="RHEA-COMP:10464"/>
        <dbReference type="Rhea" id="RHEA-COMP:17353"/>
        <dbReference type="ChEBI" id="CHEBI:15377"/>
        <dbReference type="ChEBI" id="CHEBI:15378"/>
        <dbReference type="ChEBI" id="CHEBI:83064"/>
        <dbReference type="ChEBI" id="CHEBI:173113"/>
        <dbReference type="EC" id="3.1.4.58"/>
    </reaction>
</comment>
<dbReference type="Proteomes" id="UP000543030">
    <property type="component" value="Unassembled WGS sequence"/>
</dbReference>
<reference evidence="4 5" key="1">
    <citation type="submission" date="2020-08" db="EMBL/GenBank/DDBJ databases">
        <title>Genomic Encyclopedia of Type Strains, Phase IV (KMG-IV): sequencing the most valuable type-strain genomes for metagenomic binning, comparative biology and taxonomic classification.</title>
        <authorList>
            <person name="Goeker M."/>
        </authorList>
    </citation>
    <scope>NUCLEOTIDE SEQUENCE [LARGE SCALE GENOMIC DNA]</scope>
    <source>
        <strain evidence="4 5">DSM 18233</strain>
    </source>
</reference>
<comment type="function">
    <text evidence="2">Hydrolyzes RNA 2',3'-cyclic phosphodiester to an RNA 2'-phosphomonoester.</text>
</comment>
<feature type="domain" description="Phosphoesterase HXTX" evidence="3">
    <location>
        <begin position="29"/>
        <end position="106"/>
    </location>
</feature>
<dbReference type="Gene3D" id="3.90.1140.10">
    <property type="entry name" value="Cyclic phosphodiesterase"/>
    <property type="match status" value="1"/>
</dbReference>
<keyword evidence="5" id="KW-1185">Reference proteome</keyword>
<dbReference type="AlphaFoldDB" id="A0A840RAT7"/>
<evidence type="ECO:0000256" key="1">
    <source>
        <dbReference type="ARBA" id="ARBA00022801"/>
    </source>
</evidence>
<dbReference type="NCBIfam" id="TIGR02258">
    <property type="entry name" value="2_5_ligase"/>
    <property type="match status" value="1"/>
</dbReference>
<dbReference type="EC" id="3.1.4.58" evidence="2"/>
<feature type="active site" description="Proton donor" evidence="2">
    <location>
        <position position="60"/>
    </location>
</feature>
<accession>A0A840RAT7</accession>
<dbReference type="GO" id="GO:0016874">
    <property type="term" value="F:ligase activity"/>
    <property type="evidence" value="ECO:0007669"/>
    <property type="project" value="UniProtKB-KW"/>
</dbReference>
<comment type="caution">
    <text evidence="4">The sequence shown here is derived from an EMBL/GenBank/DDBJ whole genome shotgun (WGS) entry which is preliminary data.</text>
</comment>
<dbReference type="EMBL" id="JACHHN010000001">
    <property type="protein sequence ID" value="MBB5189566.1"/>
    <property type="molecule type" value="Genomic_DNA"/>
</dbReference>
<name>A0A840RAT7_9NEIS</name>
<dbReference type="SUPFAM" id="SSF55144">
    <property type="entry name" value="LigT-like"/>
    <property type="match status" value="1"/>
</dbReference>
<keyword evidence="4" id="KW-0436">Ligase</keyword>
<protein>
    <recommendedName>
        <fullName evidence="2">RNA 2',3'-cyclic phosphodiesterase</fullName>
        <shortName evidence="2">RNA 2',3'-CPDase</shortName>
        <ecNumber evidence="2">3.1.4.58</ecNumber>
    </recommendedName>
</protein>
<dbReference type="InterPro" id="IPR014051">
    <property type="entry name" value="Phosphoesterase_HXTX"/>
</dbReference>
<evidence type="ECO:0000313" key="5">
    <source>
        <dbReference type="Proteomes" id="UP000543030"/>
    </source>
</evidence>
<dbReference type="GO" id="GO:0008664">
    <property type="term" value="F:RNA 2',3'-cyclic 3'-phosphodiesterase activity"/>
    <property type="evidence" value="ECO:0007669"/>
    <property type="project" value="UniProtKB-EC"/>
</dbReference>
<gene>
    <name evidence="4" type="ORF">HNQ50_000276</name>
</gene>
<comment type="similarity">
    <text evidence="2">Belongs to the 2H phosphoesterase superfamily. ThpR family.</text>
</comment>
<dbReference type="InterPro" id="IPR004175">
    <property type="entry name" value="RNA_CPDase"/>
</dbReference>
<feature type="active site" description="Proton acceptor" evidence="2">
    <location>
        <position position="142"/>
    </location>
</feature>
<dbReference type="HAMAP" id="MF_01940">
    <property type="entry name" value="RNA_CPDase"/>
    <property type="match status" value="1"/>
</dbReference>
<organism evidence="4 5">
    <name type="scientific">Silvimonas terrae</name>
    <dbReference type="NCBI Taxonomy" id="300266"/>
    <lineage>
        <taxon>Bacteria</taxon>
        <taxon>Pseudomonadati</taxon>
        <taxon>Pseudomonadota</taxon>
        <taxon>Betaproteobacteria</taxon>
        <taxon>Neisseriales</taxon>
        <taxon>Chitinibacteraceae</taxon>
        <taxon>Silvimonas</taxon>
    </lineage>
</organism>
<dbReference type="Pfam" id="PF02834">
    <property type="entry name" value="LigT_PEase"/>
    <property type="match status" value="1"/>
</dbReference>
<sequence length="194" mass="21351">MSAPFQFAVHRTLYNTPMTASARLFIGLTPPPAVRQQLAMARDQAHVQFGGKPVPADNLHLTLAFLGQTSLSRLDELTRLIDQCGFMAMTLQLAAIGSFSSAKVVWAGLAERHIALDALAGRLRRVLQQQDFSVDAQGFNAHVTLLRKAVCPAHTITPTIIWRASQLSLYESRSTPAGVEYHILHRLLSHQMAD</sequence>
<evidence type="ECO:0000259" key="3">
    <source>
        <dbReference type="Pfam" id="PF02834"/>
    </source>
</evidence>
<feature type="short sequence motif" description="HXTX 2" evidence="2">
    <location>
        <begin position="142"/>
        <end position="145"/>
    </location>
</feature>
<dbReference type="GO" id="GO:0004113">
    <property type="term" value="F:2',3'-cyclic-nucleotide 3'-phosphodiesterase activity"/>
    <property type="evidence" value="ECO:0007669"/>
    <property type="project" value="InterPro"/>
</dbReference>